<name>A0A2P1EKS6_9VIRU</name>
<dbReference type="Proteomes" id="UP000289600">
    <property type="component" value="Segment"/>
</dbReference>
<organism evidence="1 2">
    <name type="scientific">Moumouvirus australiensis</name>
    <dbReference type="NCBI Taxonomy" id="2109587"/>
    <lineage>
        <taxon>Viruses</taxon>
        <taxon>Varidnaviria</taxon>
        <taxon>Bamfordvirae</taxon>
        <taxon>Nucleocytoviricota</taxon>
        <taxon>Megaviricetes</taxon>
        <taxon>Imitervirales</taxon>
        <taxon>Mimiviridae</taxon>
        <taxon>Megamimivirinae</taxon>
        <taxon>Moumouvirus</taxon>
        <taxon>Moumouvirus australiense</taxon>
    </lineage>
</organism>
<gene>
    <name evidence="1" type="ORF">mc_94</name>
</gene>
<accession>A0A2P1EKS6</accession>
<evidence type="ECO:0000313" key="1">
    <source>
        <dbReference type="EMBL" id="AVL94481.1"/>
    </source>
</evidence>
<dbReference type="EMBL" id="MG807320">
    <property type="protein sequence ID" value="AVL94481.1"/>
    <property type="molecule type" value="Genomic_DNA"/>
</dbReference>
<evidence type="ECO:0008006" key="3">
    <source>
        <dbReference type="Google" id="ProtNLM"/>
    </source>
</evidence>
<proteinExistence type="predicted"/>
<reference evidence="2" key="1">
    <citation type="submission" date="2018-01" db="EMBL/GenBank/DDBJ databases">
        <title>Testimony of 'menage a trois' revealed by the proteome of Megavirus virophage.</title>
        <authorList>
            <person name="Jeudy S."/>
            <person name="Bertaux L."/>
            <person name="Alempic J.-M."/>
            <person name="Lartigue A."/>
            <person name="Legendre M."/>
            <person name="Philippe N."/>
            <person name="Beucher L."/>
            <person name="Biondi E."/>
            <person name="Juul S."/>
            <person name="Turner D."/>
            <person name="Coute Y."/>
            <person name="Claverie J.-M."/>
            <person name="Abergel C."/>
        </authorList>
    </citation>
    <scope>NUCLEOTIDE SEQUENCE [LARGE SCALE GENOMIC DNA]</scope>
</reference>
<evidence type="ECO:0000313" key="2">
    <source>
        <dbReference type="Proteomes" id="UP000289600"/>
    </source>
</evidence>
<keyword evidence="2" id="KW-1185">Reference proteome</keyword>
<sequence>MEAINSHTFCKIFPTNQYSDLSDKPIDELPLTFTNVENIFTYLDQGIYFSVVNIPDNANLIKDGISPKWTTNHFTIGQFVDLKNLQTMKHLIECGAKINQPICTKIYYWALQNNCKDIANFFLSNYLTNIFIRSVSHDKE</sequence>
<protein>
    <recommendedName>
        <fullName evidence="3">Ankyrin repeat protein</fullName>
    </recommendedName>
</protein>